<feature type="domain" description="Peptidase S9 prolyl oligopeptidase catalytic" evidence="4">
    <location>
        <begin position="441"/>
        <end position="645"/>
    </location>
</feature>
<gene>
    <name evidence="5" type="ORF">SAMN06296378_1895</name>
</gene>
<keyword evidence="5" id="KW-0645">Protease</keyword>
<dbReference type="Proteomes" id="UP000219440">
    <property type="component" value="Unassembled WGS sequence"/>
</dbReference>
<evidence type="ECO:0000313" key="5">
    <source>
        <dbReference type="EMBL" id="SOE69052.1"/>
    </source>
</evidence>
<dbReference type="RefSeq" id="WP_097061010.1">
    <property type="nucleotide sequence ID" value="NZ_BMLC01000005.1"/>
</dbReference>
<dbReference type="GO" id="GO:0004177">
    <property type="term" value="F:aminopeptidase activity"/>
    <property type="evidence" value="ECO:0007669"/>
    <property type="project" value="UniProtKB-KW"/>
</dbReference>
<sequence>MRATEIEKLYSVSRPSLSPDASRAVVSVTHPSLDADADVGQLWSVPLDGSGASRITRGRLDTAPTFSPDGLGIAFIRTLRGAAPQLYVMDARGGEPQRLTDAKLGVSDIQWSPDSARIAYISRVPEQGRYGTVDDLGASAEPPRRFTGLNYKSNGIGYTNDRRAHVFIVDVPPADSEPAYEGAPLADGSTPDHHPVPKSTQLTSGDVDHSCVRFIGDTVAWISAQHESRDADLLDQIWVDSQPLTPLSSLSYSSFETAADGAVYAIATDMGESGVGFVGTNPALYRLDSTGPVRLTDPDSVDPGEVGSHLAIAGDTVLLQDRTHGTRQLLSVAHGGLSALTSGAIEIEGQAASGDTIVVTYSSPTTFGDVGRLNDGVVEPLTDFSAVLRDVGIRIATESTVDGRDGYPVHGWIMTPAGEGPHPTLLMIHGGPFAAYSVHLFDEAQVYADGGYAVVFCNPRGSAGYGQQHGRAITGAMGTVDMDDVLDFLDGALAAHPELDATRLGILGGSYGGYLTAWTIAHDHRFAAAVVERGFLDPEAFVGSSDIGWFFPQQYNGTDHESIRAQSPQAVARLVTTPTLVVHSEDDLRCPISQAETWFATVKLNGVASEMLVFPGENHELSRSGSPRHRVQRFDAILEWFGRYL</sequence>
<dbReference type="InterPro" id="IPR011659">
    <property type="entry name" value="WD40"/>
</dbReference>
<dbReference type="Gene3D" id="2.120.10.30">
    <property type="entry name" value="TolB, C-terminal domain"/>
    <property type="match status" value="1"/>
</dbReference>
<evidence type="ECO:0000256" key="3">
    <source>
        <dbReference type="SAM" id="MobiDB-lite"/>
    </source>
</evidence>
<keyword evidence="5" id="KW-0031">Aminopeptidase</keyword>
<accession>A0A2C8ZTK4</accession>
<keyword evidence="1" id="KW-0378">Hydrolase</keyword>
<name>A0A2C8ZTK4_9MICO</name>
<evidence type="ECO:0000259" key="4">
    <source>
        <dbReference type="Pfam" id="PF00326"/>
    </source>
</evidence>
<dbReference type="Pfam" id="PF07676">
    <property type="entry name" value="PD40"/>
    <property type="match status" value="1"/>
</dbReference>
<dbReference type="Gene3D" id="3.40.50.1820">
    <property type="entry name" value="alpha/beta hydrolase"/>
    <property type="match status" value="1"/>
</dbReference>
<dbReference type="GO" id="GO:0006508">
    <property type="term" value="P:proteolysis"/>
    <property type="evidence" value="ECO:0007669"/>
    <property type="project" value="InterPro"/>
</dbReference>
<organism evidence="5 6">
    <name type="scientific">Salinibacterium xinjiangense</name>
    <dbReference type="NCBI Taxonomy" id="386302"/>
    <lineage>
        <taxon>Bacteria</taxon>
        <taxon>Bacillati</taxon>
        <taxon>Actinomycetota</taxon>
        <taxon>Actinomycetes</taxon>
        <taxon>Micrococcales</taxon>
        <taxon>Microbacteriaceae</taxon>
        <taxon>Salinibacterium</taxon>
    </lineage>
</organism>
<dbReference type="SUPFAM" id="SSF82171">
    <property type="entry name" value="DPP6 N-terminal domain-like"/>
    <property type="match status" value="1"/>
</dbReference>
<dbReference type="InterPro" id="IPR001375">
    <property type="entry name" value="Peptidase_S9_cat"/>
</dbReference>
<dbReference type="SUPFAM" id="SSF53474">
    <property type="entry name" value="alpha/beta-Hydrolases"/>
    <property type="match status" value="1"/>
</dbReference>
<feature type="region of interest" description="Disordered" evidence="3">
    <location>
        <begin position="178"/>
        <end position="203"/>
    </location>
</feature>
<dbReference type="AlphaFoldDB" id="A0A2C8ZTK4"/>
<evidence type="ECO:0000256" key="2">
    <source>
        <dbReference type="ARBA" id="ARBA00022825"/>
    </source>
</evidence>
<reference evidence="5 6" key="1">
    <citation type="submission" date="2017-09" db="EMBL/GenBank/DDBJ databases">
        <authorList>
            <person name="Ehlers B."/>
            <person name="Leendertz F.H."/>
        </authorList>
    </citation>
    <scope>NUCLEOTIDE SEQUENCE [LARGE SCALE GENOMIC DNA]</scope>
    <source>
        <strain evidence="5 6">CGMCC 1.05381</strain>
    </source>
</reference>
<dbReference type="InterPro" id="IPR011042">
    <property type="entry name" value="6-blade_b-propeller_TolB-like"/>
</dbReference>
<dbReference type="PANTHER" id="PTHR42776">
    <property type="entry name" value="SERINE PEPTIDASE S9 FAMILY MEMBER"/>
    <property type="match status" value="1"/>
</dbReference>
<dbReference type="PANTHER" id="PTHR42776:SF27">
    <property type="entry name" value="DIPEPTIDYL PEPTIDASE FAMILY MEMBER 6"/>
    <property type="match status" value="1"/>
</dbReference>
<proteinExistence type="predicted"/>
<dbReference type="EMBL" id="OCST01000004">
    <property type="protein sequence ID" value="SOE69052.1"/>
    <property type="molecule type" value="Genomic_DNA"/>
</dbReference>
<keyword evidence="6" id="KW-1185">Reference proteome</keyword>
<evidence type="ECO:0000313" key="6">
    <source>
        <dbReference type="Proteomes" id="UP000219440"/>
    </source>
</evidence>
<dbReference type="InterPro" id="IPR029058">
    <property type="entry name" value="AB_hydrolase_fold"/>
</dbReference>
<evidence type="ECO:0000256" key="1">
    <source>
        <dbReference type="ARBA" id="ARBA00022801"/>
    </source>
</evidence>
<dbReference type="Pfam" id="PF00326">
    <property type="entry name" value="Peptidase_S9"/>
    <property type="match status" value="1"/>
</dbReference>
<dbReference type="OrthoDB" id="262125at2"/>
<protein>
    <submittedName>
        <fullName evidence="5">Dipeptidyl aminopeptidase/acylaminoacyl peptidase</fullName>
    </submittedName>
</protein>
<keyword evidence="2" id="KW-0720">Serine protease</keyword>
<dbReference type="GO" id="GO:0004252">
    <property type="term" value="F:serine-type endopeptidase activity"/>
    <property type="evidence" value="ECO:0007669"/>
    <property type="project" value="TreeGrafter"/>
</dbReference>